<dbReference type="KEGG" id="eiv:EIN_130500"/>
<dbReference type="GeneID" id="14893340"/>
<dbReference type="FunFam" id="2.30.30.40:FF:000072">
    <property type="entry name" value="Unconventional Myosin IB"/>
    <property type="match status" value="1"/>
</dbReference>
<dbReference type="AlphaFoldDB" id="A0A0A1UD08"/>
<dbReference type="PRINTS" id="PR00452">
    <property type="entry name" value="SH3DOMAIN"/>
</dbReference>
<dbReference type="Gene3D" id="2.30.30.40">
    <property type="entry name" value="SH3 Domains"/>
    <property type="match status" value="1"/>
</dbReference>
<dbReference type="EMBL" id="KB206244">
    <property type="protein sequence ID" value="ELP94311.1"/>
    <property type="molecule type" value="Genomic_DNA"/>
</dbReference>
<dbReference type="VEuPathDB" id="AmoebaDB:EIN_130500"/>
<dbReference type="PROSITE" id="PS50002">
    <property type="entry name" value="SH3"/>
    <property type="match status" value="1"/>
</dbReference>
<dbReference type="InterPro" id="IPR036028">
    <property type="entry name" value="SH3-like_dom_sf"/>
</dbReference>
<protein>
    <recommendedName>
        <fullName evidence="4">SH3 domain-containing protein</fullName>
    </recommendedName>
</protein>
<accession>A0A0A1UD08</accession>
<dbReference type="OMA" id="KTSFART"/>
<evidence type="ECO:0000256" key="2">
    <source>
        <dbReference type="PROSITE-ProRule" id="PRU00192"/>
    </source>
</evidence>
<dbReference type="OrthoDB" id="27423at2759"/>
<dbReference type="GO" id="GO:0008092">
    <property type="term" value="F:cytoskeletal protein binding"/>
    <property type="evidence" value="ECO:0007669"/>
    <property type="project" value="UniProtKB-ARBA"/>
</dbReference>
<dbReference type="GO" id="GO:1990528">
    <property type="term" value="C:Rvs161p-Rvs167p complex"/>
    <property type="evidence" value="ECO:0007669"/>
    <property type="project" value="TreeGrafter"/>
</dbReference>
<dbReference type="SMART" id="SM00326">
    <property type="entry name" value="SH3"/>
    <property type="match status" value="1"/>
</dbReference>
<sequence length="351" mass="39694">MSFKRGFFHFKSSVGLSKKTVDTDFNLIKENIVGIEKKLKSVTERIQKIPMAAQSLISYQKEAVRLLHDCTTDGAPAKLSGEKIISYYDKMEDAGIEIKELLISQVVEPLKLYLDQWGVLYKRIAVLKNRKMDMDRHYEKFEQISKKSAKKQNGLSEAEAKYNTSKESYLLLRNELTKDLKKLEKATDDASERVQASLLLSFSQYLNTMNLSWQQVPSVLSKMNSSQIDTQPVFTPNDLSFVNECNVQSHLRSGRSVLDVDGTTDTAEVKVAPPLPNGVNTFSSNLNNGENTIKELSQNVVVCQFEYEAENETELSMKEGDVINIINKKGDGWWQGECNGKVGFFPSNYVK</sequence>
<dbReference type="GO" id="GO:0031097">
    <property type="term" value="C:medial cortex"/>
    <property type="evidence" value="ECO:0007669"/>
    <property type="project" value="TreeGrafter"/>
</dbReference>
<dbReference type="GO" id="GO:0015629">
    <property type="term" value="C:actin cytoskeleton"/>
    <property type="evidence" value="ECO:0007669"/>
    <property type="project" value="TreeGrafter"/>
</dbReference>
<reference evidence="5 6" key="1">
    <citation type="submission" date="2012-10" db="EMBL/GenBank/DDBJ databases">
        <authorList>
            <person name="Zafar N."/>
            <person name="Inman J."/>
            <person name="Hall N."/>
            <person name="Lorenzi H."/>
            <person name="Caler E."/>
        </authorList>
    </citation>
    <scope>NUCLEOTIDE SEQUENCE [LARGE SCALE GENOMIC DNA]</scope>
    <source>
        <strain evidence="5 6">IP1</strain>
    </source>
</reference>
<dbReference type="GO" id="GO:0043332">
    <property type="term" value="C:mating projection tip"/>
    <property type="evidence" value="ECO:0007669"/>
    <property type="project" value="TreeGrafter"/>
</dbReference>
<gene>
    <name evidence="5" type="ORF">EIN_130500</name>
</gene>
<feature type="coiled-coil region" evidence="3">
    <location>
        <begin position="166"/>
        <end position="193"/>
    </location>
</feature>
<evidence type="ECO:0000256" key="1">
    <source>
        <dbReference type="ARBA" id="ARBA00022443"/>
    </source>
</evidence>
<dbReference type="PANTHER" id="PTHR47174">
    <property type="entry name" value="BRIDGING INTEGRATOR 3"/>
    <property type="match status" value="1"/>
</dbReference>
<evidence type="ECO:0000313" key="5">
    <source>
        <dbReference type="EMBL" id="ELP94311.1"/>
    </source>
</evidence>
<dbReference type="Pfam" id="PF00018">
    <property type="entry name" value="SH3_1"/>
    <property type="match status" value="1"/>
</dbReference>
<dbReference type="InterPro" id="IPR027267">
    <property type="entry name" value="AH/BAR_dom_sf"/>
</dbReference>
<organism evidence="5 6">
    <name type="scientific">Entamoeba invadens IP1</name>
    <dbReference type="NCBI Taxonomy" id="370355"/>
    <lineage>
        <taxon>Eukaryota</taxon>
        <taxon>Amoebozoa</taxon>
        <taxon>Evosea</taxon>
        <taxon>Archamoebae</taxon>
        <taxon>Mastigamoebida</taxon>
        <taxon>Entamoebidae</taxon>
        <taxon>Entamoeba</taxon>
    </lineage>
</organism>
<dbReference type="RefSeq" id="XP_004261082.1">
    <property type="nucleotide sequence ID" value="XM_004261034.1"/>
</dbReference>
<dbReference type="PRINTS" id="PR00499">
    <property type="entry name" value="P67PHOX"/>
</dbReference>
<keyword evidence="3" id="KW-0175">Coiled coil</keyword>
<name>A0A0A1UD08_ENTIV</name>
<dbReference type="InterPro" id="IPR004148">
    <property type="entry name" value="BAR_dom"/>
</dbReference>
<dbReference type="GO" id="GO:0008289">
    <property type="term" value="F:lipid binding"/>
    <property type="evidence" value="ECO:0007669"/>
    <property type="project" value="TreeGrafter"/>
</dbReference>
<proteinExistence type="predicted"/>
<dbReference type="CDD" id="cd07307">
    <property type="entry name" value="BAR"/>
    <property type="match status" value="1"/>
</dbReference>
<evidence type="ECO:0000259" key="4">
    <source>
        <dbReference type="PROSITE" id="PS50002"/>
    </source>
</evidence>
<dbReference type="InterPro" id="IPR001452">
    <property type="entry name" value="SH3_domain"/>
</dbReference>
<dbReference type="GO" id="GO:0006897">
    <property type="term" value="P:endocytosis"/>
    <property type="evidence" value="ECO:0007669"/>
    <property type="project" value="InterPro"/>
</dbReference>
<keyword evidence="1 2" id="KW-0728">SH3 domain</keyword>
<dbReference type="GO" id="GO:0051666">
    <property type="term" value="P:actin cortical patch localization"/>
    <property type="evidence" value="ECO:0007669"/>
    <property type="project" value="InterPro"/>
</dbReference>
<dbReference type="InterPro" id="IPR046982">
    <property type="entry name" value="BIN3/RVS161-like"/>
</dbReference>
<dbReference type="GO" id="GO:0097320">
    <property type="term" value="P:plasma membrane tubulation"/>
    <property type="evidence" value="ECO:0007669"/>
    <property type="project" value="TreeGrafter"/>
</dbReference>
<evidence type="ECO:0000313" key="6">
    <source>
        <dbReference type="Proteomes" id="UP000014680"/>
    </source>
</evidence>
<keyword evidence="6" id="KW-1185">Reference proteome</keyword>
<dbReference type="Gene3D" id="1.20.1270.60">
    <property type="entry name" value="Arfaptin homology (AH) domain/BAR domain"/>
    <property type="match status" value="1"/>
</dbReference>
<dbReference type="PANTHER" id="PTHR47174:SF1">
    <property type="entry name" value="REDUCED VIABILITY UPON STARVATION PROTEIN 167"/>
    <property type="match status" value="1"/>
</dbReference>
<evidence type="ECO:0000256" key="3">
    <source>
        <dbReference type="SAM" id="Coils"/>
    </source>
</evidence>
<dbReference type="Proteomes" id="UP000014680">
    <property type="component" value="Unassembled WGS sequence"/>
</dbReference>
<dbReference type="Pfam" id="PF03114">
    <property type="entry name" value="BAR"/>
    <property type="match status" value="1"/>
</dbReference>
<feature type="domain" description="SH3" evidence="4">
    <location>
        <begin position="296"/>
        <end position="351"/>
    </location>
</feature>
<dbReference type="SUPFAM" id="SSF103657">
    <property type="entry name" value="BAR/IMD domain-like"/>
    <property type="match status" value="1"/>
</dbReference>
<dbReference type="SUPFAM" id="SSF50044">
    <property type="entry name" value="SH3-domain"/>
    <property type="match status" value="1"/>
</dbReference>